<keyword evidence="1" id="KW-0472">Membrane</keyword>
<dbReference type="Proteomes" id="UP000789901">
    <property type="component" value="Unassembled WGS sequence"/>
</dbReference>
<proteinExistence type="predicted"/>
<evidence type="ECO:0000313" key="3">
    <source>
        <dbReference type="Proteomes" id="UP000789901"/>
    </source>
</evidence>
<name>A0ABN7UM48_GIGMA</name>
<reference evidence="2 3" key="1">
    <citation type="submission" date="2021-06" db="EMBL/GenBank/DDBJ databases">
        <authorList>
            <person name="Kallberg Y."/>
            <person name="Tangrot J."/>
            <person name="Rosling A."/>
        </authorList>
    </citation>
    <scope>NUCLEOTIDE SEQUENCE [LARGE SCALE GENOMIC DNA]</scope>
    <source>
        <strain evidence="2 3">120-4 pot B 10/14</strain>
    </source>
</reference>
<gene>
    <name evidence="2" type="ORF">GMARGA_LOCUS8321</name>
</gene>
<feature type="transmembrane region" description="Helical" evidence="1">
    <location>
        <begin position="42"/>
        <end position="64"/>
    </location>
</feature>
<accession>A0ABN7UM48</accession>
<comment type="caution">
    <text evidence="2">The sequence shown here is derived from an EMBL/GenBank/DDBJ whole genome shotgun (WGS) entry which is preliminary data.</text>
</comment>
<keyword evidence="3" id="KW-1185">Reference proteome</keyword>
<dbReference type="EMBL" id="CAJVQB010004251">
    <property type="protein sequence ID" value="CAG8630838.1"/>
    <property type="molecule type" value="Genomic_DNA"/>
</dbReference>
<keyword evidence="1" id="KW-1133">Transmembrane helix</keyword>
<keyword evidence="1" id="KW-0812">Transmembrane</keyword>
<organism evidence="2 3">
    <name type="scientific">Gigaspora margarita</name>
    <dbReference type="NCBI Taxonomy" id="4874"/>
    <lineage>
        <taxon>Eukaryota</taxon>
        <taxon>Fungi</taxon>
        <taxon>Fungi incertae sedis</taxon>
        <taxon>Mucoromycota</taxon>
        <taxon>Glomeromycotina</taxon>
        <taxon>Glomeromycetes</taxon>
        <taxon>Diversisporales</taxon>
        <taxon>Gigasporaceae</taxon>
        <taxon>Gigaspora</taxon>
    </lineage>
</organism>
<protein>
    <submittedName>
        <fullName evidence="2">25677_t:CDS:1</fullName>
    </submittedName>
</protein>
<evidence type="ECO:0000256" key="1">
    <source>
        <dbReference type="SAM" id="Phobius"/>
    </source>
</evidence>
<sequence>MDDLIEISNSEIAYPITLTNASVLFSQNSSLPFDPISNSIDFILRAFLVLIYGVPPSELILEFLSKNILKSRYISISIRTK</sequence>
<evidence type="ECO:0000313" key="2">
    <source>
        <dbReference type="EMBL" id="CAG8630838.1"/>
    </source>
</evidence>